<dbReference type="EMBL" id="CP065315">
    <property type="protein sequence ID" value="QQR05555.1"/>
    <property type="molecule type" value="Genomic_DNA"/>
</dbReference>
<feature type="chain" id="PRO_5043567260" description="Fe/B12 periplasmic-binding domain-containing protein" evidence="3">
    <location>
        <begin position="27"/>
        <end position="115"/>
    </location>
</feature>
<dbReference type="RefSeq" id="WP_065534899.1">
    <property type="nucleotide sequence ID" value="NZ_CP015406.2"/>
</dbReference>
<organism evidence="4 5">
    <name type="scientific">Flavonifractor plautii</name>
    <name type="common">Fusobacterium plautii</name>
    <dbReference type="NCBI Taxonomy" id="292800"/>
    <lineage>
        <taxon>Bacteria</taxon>
        <taxon>Bacillati</taxon>
        <taxon>Bacillota</taxon>
        <taxon>Clostridia</taxon>
        <taxon>Eubacteriales</taxon>
        <taxon>Oscillospiraceae</taxon>
        <taxon>Flavonifractor</taxon>
    </lineage>
</organism>
<dbReference type="PANTHER" id="PTHR30532:SF28">
    <property type="entry name" value="PETROBACTIN-BINDING PROTEIN YCLQ"/>
    <property type="match status" value="1"/>
</dbReference>
<dbReference type="Gene3D" id="3.40.50.1980">
    <property type="entry name" value="Nitrogenase molybdenum iron protein domain"/>
    <property type="match status" value="1"/>
</dbReference>
<dbReference type="KEGG" id="fpla:A4U99_11060"/>
<evidence type="ECO:0000256" key="2">
    <source>
        <dbReference type="ARBA" id="ARBA00022729"/>
    </source>
</evidence>
<sequence>MKKKTPRALSLVLALALSLAACGTGAAPQPQGDTVTLTALNAQKEPAEVAVPYDPQRIAVLDMATLDILDALGVGGRVVGAADTSLDYLQTTSAARCPAWAPSKRPAWRTRPGNS</sequence>
<dbReference type="Proteomes" id="UP000595792">
    <property type="component" value="Chromosome"/>
</dbReference>
<proteinExistence type="predicted"/>
<feature type="signal peptide" evidence="3">
    <location>
        <begin position="1"/>
        <end position="26"/>
    </location>
</feature>
<evidence type="ECO:0000313" key="4">
    <source>
        <dbReference type="EMBL" id="QQR05555.1"/>
    </source>
</evidence>
<evidence type="ECO:0000256" key="3">
    <source>
        <dbReference type="SAM" id="SignalP"/>
    </source>
</evidence>
<dbReference type="PROSITE" id="PS51257">
    <property type="entry name" value="PROKAR_LIPOPROTEIN"/>
    <property type="match status" value="1"/>
</dbReference>
<protein>
    <recommendedName>
        <fullName evidence="6">Fe/B12 periplasmic-binding domain-containing protein</fullName>
    </recommendedName>
</protein>
<evidence type="ECO:0008006" key="6">
    <source>
        <dbReference type="Google" id="ProtNLM"/>
    </source>
</evidence>
<keyword evidence="1" id="KW-0813">Transport</keyword>
<reference evidence="4 5" key="1">
    <citation type="submission" date="2020-11" db="EMBL/GenBank/DDBJ databases">
        <title>Closed and high quality bacterial genomes of the OMM12 community.</title>
        <authorList>
            <person name="Marbouty M."/>
            <person name="Lamy-Besnier Q."/>
            <person name="Debarbieux L."/>
            <person name="Koszul R."/>
        </authorList>
    </citation>
    <scope>NUCLEOTIDE SEQUENCE [LARGE SCALE GENOMIC DNA]</scope>
    <source>
        <strain evidence="4 5">YL31</strain>
    </source>
</reference>
<accession>A0AAX1KI37</accession>
<dbReference type="PANTHER" id="PTHR30532">
    <property type="entry name" value="IRON III DICITRATE-BINDING PERIPLASMIC PROTEIN"/>
    <property type="match status" value="1"/>
</dbReference>
<keyword evidence="2 3" id="KW-0732">Signal</keyword>
<evidence type="ECO:0000256" key="1">
    <source>
        <dbReference type="ARBA" id="ARBA00022448"/>
    </source>
</evidence>
<evidence type="ECO:0000313" key="5">
    <source>
        <dbReference type="Proteomes" id="UP000595792"/>
    </source>
</evidence>
<name>A0AAX1KI37_FLAPL</name>
<dbReference type="SUPFAM" id="SSF53807">
    <property type="entry name" value="Helical backbone' metal receptor"/>
    <property type="match status" value="1"/>
</dbReference>
<dbReference type="GO" id="GO:0030288">
    <property type="term" value="C:outer membrane-bounded periplasmic space"/>
    <property type="evidence" value="ECO:0007669"/>
    <property type="project" value="TreeGrafter"/>
</dbReference>
<dbReference type="InterPro" id="IPR051313">
    <property type="entry name" value="Bact_iron-sidero_bind"/>
</dbReference>
<dbReference type="AlphaFoldDB" id="A0AAX1KI37"/>
<gene>
    <name evidence="4" type="ORF">I5Q84_16695</name>
</gene>